<accession>A0ABU1MHE0</accession>
<gene>
    <name evidence="5" type="ORF">J2792_000172</name>
</gene>
<proteinExistence type="predicted"/>
<keyword evidence="2" id="KW-0326">Glycosidase</keyword>
<dbReference type="InterPro" id="IPR036452">
    <property type="entry name" value="Ribo_hydro-like"/>
</dbReference>
<name>A0ABU1MHE0_9SPHN</name>
<feature type="signal peptide" evidence="3">
    <location>
        <begin position="1"/>
        <end position="24"/>
    </location>
</feature>
<evidence type="ECO:0000313" key="5">
    <source>
        <dbReference type="EMBL" id="MDR6509332.1"/>
    </source>
</evidence>
<evidence type="ECO:0000256" key="2">
    <source>
        <dbReference type="ARBA" id="ARBA00023295"/>
    </source>
</evidence>
<comment type="caution">
    <text evidence="5">The sequence shown here is derived from an EMBL/GenBank/DDBJ whole genome shotgun (WGS) entry which is preliminary data.</text>
</comment>
<dbReference type="RefSeq" id="WP_309804134.1">
    <property type="nucleotide sequence ID" value="NZ_JAVDRD010000001.1"/>
</dbReference>
<dbReference type="InterPro" id="IPR001910">
    <property type="entry name" value="Inosine/uridine_hydrolase_dom"/>
</dbReference>
<dbReference type="Proteomes" id="UP001184150">
    <property type="component" value="Unassembled WGS sequence"/>
</dbReference>
<dbReference type="SUPFAM" id="SSF53590">
    <property type="entry name" value="Nucleoside hydrolase"/>
    <property type="match status" value="1"/>
</dbReference>
<dbReference type="PANTHER" id="PTHR12304">
    <property type="entry name" value="INOSINE-URIDINE PREFERRING NUCLEOSIDE HYDROLASE"/>
    <property type="match status" value="1"/>
</dbReference>
<dbReference type="EMBL" id="JAVDRD010000001">
    <property type="protein sequence ID" value="MDR6509332.1"/>
    <property type="molecule type" value="Genomic_DNA"/>
</dbReference>
<dbReference type="Gene3D" id="3.90.245.10">
    <property type="entry name" value="Ribonucleoside hydrolase-like"/>
    <property type="match status" value="1"/>
</dbReference>
<keyword evidence="6" id="KW-1185">Reference proteome</keyword>
<evidence type="ECO:0000256" key="3">
    <source>
        <dbReference type="SAM" id="SignalP"/>
    </source>
</evidence>
<evidence type="ECO:0000259" key="4">
    <source>
        <dbReference type="Pfam" id="PF01156"/>
    </source>
</evidence>
<dbReference type="InterPro" id="IPR023186">
    <property type="entry name" value="IUNH"/>
</dbReference>
<dbReference type="PANTHER" id="PTHR12304:SF4">
    <property type="entry name" value="URIDINE NUCLEOSIDASE"/>
    <property type="match status" value="1"/>
</dbReference>
<evidence type="ECO:0000313" key="6">
    <source>
        <dbReference type="Proteomes" id="UP001184150"/>
    </source>
</evidence>
<protein>
    <submittedName>
        <fullName evidence="5">Inosine-uridine nucleoside N-ribohydrolase</fullName>
    </submittedName>
</protein>
<reference evidence="5 6" key="1">
    <citation type="submission" date="2023-07" db="EMBL/GenBank/DDBJ databases">
        <title>Sorghum-associated microbial communities from plants grown in Nebraska, USA.</title>
        <authorList>
            <person name="Schachtman D."/>
        </authorList>
    </citation>
    <scope>NUCLEOTIDE SEQUENCE [LARGE SCALE GENOMIC DNA]</scope>
    <source>
        <strain evidence="5 6">DS1027</strain>
    </source>
</reference>
<feature type="chain" id="PRO_5046039099" evidence="3">
    <location>
        <begin position="25"/>
        <end position="336"/>
    </location>
</feature>
<sequence length="336" mass="35871">MDLSRRAALLGLSALPMFPLVARAEEILPDSPPRMRVIVDNDLAGDPDGLFALAHALRSPSADVRLIVGSHLHSPQDAEPDDGHQADKAAAKARELLDVMGITGRVPVVRGAEGALGRADRRDSAQAVAAIVAEAMRSDTKTPLFYTAGAGLTDLAAALRAEPRIAPRMTLVWIGGSEHAGVAPLAGGAQPEYNFTIDPAAAQYVFGESAIPIWQVPRNAYRQMLVSLAELRLLGQSGPVGAWLVAQLARTRRAVVPMGLNLGETYALGDSPLVTLTALQSAFEPDSASCRYHLAPTPRLDGQGAYLPRPDGRPLRVYDWIDTRLTFADMFAKLHA</sequence>
<keyword evidence="3" id="KW-0732">Signal</keyword>
<evidence type="ECO:0000256" key="1">
    <source>
        <dbReference type="ARBA" id="ARBA00022801"/>
    </source>
</evidence>
<keyword evidence="1" id="KW-0378">Hydrolase</keyword>
<organism evidence="5 6">
    <name type="scientific">Novosphingobium capsulatum</name>
    <dbReference type="NCBI Taxonomy" id="13688"/>
    <lineage>
        <taxon>Bacteria</taxon>
        <taxon>Pseudomonadati</taxon>
        <taxon>Pseudomonadota</taxon>
        <taxon>Alphaproteobacteria</taxon>
        <taxon>Sphingomonadales</taxon>
        <taxon>Sphingomonadaceae</taxon>
        <taxon>Novosphingobium</taxon>
    </lineage>
</organism>
<feature type="domain" description="Inosine/uridine-preferring nucleoside hydrolase" evidence="4">
    <location>
        <begin position="37"/>
        <end position="248"/>
    </location>
</feature>
<dbReference type="Pfam" id="PF01156">
    <property type="entry name" value="IU_nuc_hydro"/>
    <property type="match status" value="1"/>
</dbReference>